<feature type="transmembrane region" description="Helical" evidence="1">
    <location>
        <begin position="56"/>
        <end position="75"/>
    </location>
</feature>
<organism evidence="2 3">
    <name type="scientific">Sphagnum jensenii</name>
    <dbReference type="NCBI Taxonomy" id="128206"/>
    <lineage>
        <taxon>Eukaryota</taxon>
        <taxon>Viridiplantae</taxon>
        <taxon>Streptophyta</taxon>
        <taxon>Embryophyta</taxon>
        <taxon>Bryophyta</taxon>
        <taxon>Sphagnophytina</taxon>
        <taxon>Sphagnopsida</taxon>
        <taxon>Sphagnales</taxon>
        <taxon>Sphagnaceae</taxon>
        <taxon>Sphagnum</taxon>
    </lineage>
</organism>
<evidence type="ECO:0000313" key="2">
    <source>
        <dbReference type="EMBL" id="CAK9256401.1"/>
    </source>
</evidence>
<evidence type="ECO:0000313" key="3">
    <source>
        <dbReference type="Proteomes" id="UP001497444"/>
    </source>
</evidence>
<reference evidence="2 3" key="1">
    <citation type="submission" date="2024-02" db="EMBL/GenBank/DDBJ databases">
        <authorList>
            <consortium name="ELIXIR-Norway"/>
            <consortium name="Elixir Norway"/>
        </authorList>
    </citation>
    <scope>NUCLEOTIDE SEQUENCE [LARGE SCALE GENOMIC DNA]</scope>
</reference>
<keyword evidence="1" id="KW-1133">Transmembrane helix</keyword>
<protein>
    <recommendedName>
        <fullName evidence="4">Secreted protein</fullName>
    </recommendedName>
</protein>
<accession>A0ABP0VPQ0</accession>
<keyword evidence="1" id="KW-0812">Transmembrane</keyword>
<keyword evidence="1" id="KW-0472">Membrane</keyword>
<name>A0ABP0VPQ0_9BRYO</name>
<dbReference type="Proteomes" id="UP001497444">
    <property type="component" value="Chromosome 1"/>
</dbReference>
<sequence>MPPWPSLWVVFGTSFTRSAALRNFNGGSPTSSTTDWHSASFSSSAFRSRSDLPNSLAFLALASCAVISFSCLAAFSCTSDW</sequence>
<keyword evidence="3" id="KW-1185">Reference proteome</keyword>
<evidence type="ECO:0000256" key="1">
    <source>
        <dbReference type="SAM" id="Phobius"/>
    </source>
</evidence>
<gene>
    <name evidence="2" type="ORF">CSSPJE1EN1_LOCUS1879</name>
</gene>
<dbReference type="EMBL" id="OZ020096">
    <property type="protein sequence ID" value="CAK9256401.1"/>
    <property type="molecule type" value="Genomic_DNA"/>
</dbReference>
<proteinExistence type="predicted"/>
<evidence type="ECO:0008006" key="4">
    <source>
        <dbReference type="Google" id="ProtNLM"/>
    </source>
</evidence>